<dbReference type="Proteomes" id="UP000308444">
    <property type="component" value="Unassembled WGS sequence"/>
</dbReference>
<organism evidence="9 10">
    <name type="scientific">Bacillus cereus</name>
    <dbReference type="NCBI Taxonomy" id="1396"/>
    <lineage>
        <taxon>Bacteria</taxon>
        <taxon>Bacillati</taxon>
        <taxon>Bacillota</taxon>
        <taxon>Bacilli</taxon>
        <taxon>Bacillales</taxon>
        <taxon>Bacillaceae</taxon>
        <taxon>Bacillus</taxon>
        <taxon>Bacillus cereus group</taxon>
    </lineage>
</organism>
<sequence length="108" mass="11034">VVVTNISKMPEVLSLIVQNAFGFKQIAGGSIGAALMNGVKRGLFSNEAGMGSAPNVAATATTSHPVKQGLIQAFGVLTDTLIICTSTAFIILLSDAYKQPGLNGIALT</sequence>
<comment type="subcellular location">
    <subcellularLocation>
        <location evidence="1">Cell membrane</location>
        <topology evidence="1">Multi-pass membrane protein</topology>
    </subcellularLocation>
</comment>
<feature type="non-terminal residue" evidence="9">
    <location>
        <position position="108"/>
    </location>
</feature>
<evidence type="ECO:0000313" key="10">
    <source>
        <dbReference type="Proteomes" id="UP000308444"/>
    </source>
</evidence>
<protein>
    <submittedName>
        <fullName evidence="9">Alanine:cation symporter family protein</fullName>
    </submittedName>
</protein>
<dbReference type="Pfam" id="PF01235">
    <property type="entry name" value="Na_Ala_symp"/>
    <property type="match status" value="1"/>
</dbReference>
<evidence type="ECO:0000256" key="7">
    <source>
        <dbReference type="ARBA" id="ARBA00022989"/>
    </source>
</evidence>
<evidence type="ECO:0000256" key="1">
    <source>
        <dbReference type="ARBA" id="ARBA00004651"/>
    </source>
</evidence>
<dbReference type="InterPro" id="IPR001463">
    <property type="entry name" value="Na/Ala_symport"/>
</dbReference>
<reference evidence="9 10" key="1">
    <citation type="journal article" date="2019" name="Environ. Microbiol.">
        <title>An active ?-lactamase is a part of an orchestrated cell wall stress resistance network of Bacillus subtilis and related rhizosphere species.</title>
        <authorList>
            <person name="Bucher T."/>
            <person name="Keren-Paz A."/>
            <person name="Hausser J."/>
            <person name="Olender T."/>
            <person name="Cytryn E."/>
            <person name="Kolodkin-Gal I."/>
        </authorList>
    </citation>
    <scope>NUCLEOTIDE SEQUENCE [LARGE SCALE GENOMIC DNA]</scope>
    <source>
        <strain evidence="9 10">I32</strain>
    </source>
</reference>
<dbReference type="PANTHER" id="PTHR30330:SF5">
    <property type="entry name" value="SODIUM_GLUTAMINE SYMPORTER GLNT-RELATED"/>
    <property type="match status" value="1"/>
</dbReference>
<name>A0A9X8ZY41_BACCE</name>
<keyword evidence="6" id="KW-0769">Symport</keyword>
<dbReference type="PANTHER" id="PTHR30330">
    <property type="entry name" value="AGSS FAMILY TRANSPORTER, SODIUM-ALANINE"/>
    <property type="match status" value="1"/>
</dbReference>
<comment type="similarity">
    <text evidence="2">Belongs to the alanine or glycine:cation symporter (AGCS) (TC 2.A.25) family.</text>
</comment>
<dbReference type="AlphaFoldDB" id="A0A9X8ZY41"/>
<evidence type="ECO:0000256" key="3">
    <source>
        <dbReference type="ARBA" id="ARBA00022448"/>
    </source>
</evidence>
<proteinExistence type="inferred from homology"/>
<comment type="caution">
    <text evidence="9">The sequence shown here is derived from an EMBL/GenBank/DDBJ whole genome shotgun (WGS) entry which is preliminary data.</text>
</comment>
<evidence type="ECO:0000256" key="6">
    <source>
        <dbReference type="ARBA" id="ARBA00022847"/>
    </source>
</evidence>
<accession>A0A9X8ZY41</accession>
<keyword evidence="5" id="KW-0812">Transmembrane</keyword>
<evidence type="ECO:0000256" key="2">
    <source>
        <dbReference type="ARBA" id="ARBA00009261"/>
    </source>
</evidence>
<dbReference type="GO" id="GO:0005283">
    <property type="term" value="F:amino acid:sodium symporter activity"/>
    <property type="evidence" value="ECO:0007669"/>
    <property type="project" value="InterPro"/>
</dbReference>
<evidence type="ECO:0000256" key="5">
    <source>
        <dbReference type="ARBA" id="ARBA00022692"/>
    </source>
</evidence>
<keyword evidence="7" id="KW-1133">Transmembrane helix</keyword>
<dbReference type="GO" id="GO:0005886">
    <property type="term" value="C:plasma membrane"/>
    <property type="evidence" value="ECO:0007669"/>
    <property type="project" value="UniProtKB-SubCell"/>
</dbReference>
<keyword evidence="8" id="KW-0472">Membrane</keyword>
<evidence type="ECO:0000256" key="4">
    <source>
        <dbReference type="ARBA" id="ARBA00022475"/>
    </source>
</evidence>
<keyword evidence="4" id="KW-1003">Cell membrane</keyword>
<feature type="non-terminal residue" evidence="9">
    <location>
        <position position="1"/>
    </location>
</feature>
<evidence type="ECO:0000313" key="9">
    <source>
        <dbReference type="EMBL" id="TKI79266.1"/>
    </source>
</evidence>
<keyword evidence="3" id="KW-0813">Transport</keyword>
<gene>
    <name evidence="9" type="ORF">FC695_44885</name>
</gene>
<dbReference type="EMBL" id="SZOH01005476">
    <property type="protein sequence ID" value="TKI79266.1"/>
    <property type="molecule type" value="Genomic_DNA"/>
</dbReference>
<evidence type="ECO:0000256" key="8">
    <source>
        <dbReference type="ARBA" id="ARBA00023136"/>
    </source>
</evidence>